<gene>
    <name evidence="1" type="ORF">CIHG_04403</name>
</gene>
<accession>A0A0J8RNC9</accession>
<proteinExistence type="predicted"/>
<dbReference type="GO" id="GO:0008168">
    <property type="term" value="F:methyltransferase activity"/>
    <property type="evidence" value="ECO:0007669"/>
    <property type="project" value="UniProtKB-KW"/>
</dbReference>
<dbReference type="STRING" id="396776.A0A0J8RNC9"/>
<dbReference type="VEuPathDB" id="FungiDB:CIHG_04403"/>
<organism evidence="1 2">
    <name type="scientific">Coccidioides immitis H538.4</name>
    <dbReference type="NCBI Taxonomy" id="396776"/>
    <lineage>
        <taxon>Eukaryota</taxon>
        <taxon>Fungi</taxon>
        <taxon>Dikarya</taxon>
        <taxon>Ascomycota</taxon>
        <taxon>Pezizomycotina</taxon>
        <taxon>Eurotiomycetes</taxon>
        <taxon>Eurotiomycetidae</taxon>
        <taxon>Onygenales</taxon>
        <taxon>Onygenaceae</taxon>
        <taxon>Coccidioides</taxon>
    </lineage>
</organism>
<dbReference type="AlphaFoldDB" id="A0A0J8RNC9"/>
<dbReference type="Pfam" id="PF13489">
    <property type="entry name" value="Methyltransf_23"/>
    <property type="match status" value="1"/>
</dbReference>
<dbReference type="EMBL" id="DS016993">
    <property type="protein sequence ID" value="KMU86615.1"/>
    <property type="molecule type" value="Genomic_DNA"/>
</dbReference>
<dbReference type="PANTHER" id="PTHR43591">
    <property type="entry name" value="METHYLTRANSFERASE"/>
    <property type="match status" value="1"/>
</dbReference>
<dbReference type="Proteomes" id="UP000054563">
    <property type="component" value="Unassembled WGS sequence"/>
</dbReference>
<sequence>MSPTEYKMAEPVEAIGQPANDRNDILEVDSRATENDSLYGSELSNYTASLTSSVVNYRQENGRRYHGYRDGNYLLPNDEQESERLDMIHHMLLTAMEGKLFLAPISSGVKKVIDLGTGTGIWAIDFGEKYPSAEVIGNDLSPTQPSLVPPNVRFIVEDFEEEWVYQPNYFDFIHARWLAGSTKDYLKLIKQCYKHLAPGGWVELQDWNPKPYSTDGSLKGTALEKYYDEVINAFTKTGYAVNVGPFLEQWLREAGFEDIVVKKFLVPIGTWPKDKYYKKIGTWTLLQFDSGGFEAGAMAVLTRFSGWTEEQVKDLSAKARSDMRNRNVHGMFDFYAVYGRKPE</sequence>
<dbReference type="PANTHER" id="PTHR43591:SF24">
    <property type="entry name" value="2-METHOXY-6-POLYPRENYL-1,4-BENZOQUINOL METHYLASE, MITOCHONDRIAL"/>
    <property type="match status" value="1"/>
</dbReference>
<reference evidence="2" key="1">
    <citation type="journal article" date="2010" name="Genome Res.">
        <title>Population genomic sequencing of Coccidioides fungi reveals recent hybridization and transposon control.</title>
        <authorList>
            <person name="Neafsey D.E."/>
            <person name="Barker B.M."/>
            <person name="Sharpton T.J."/>
            <person name="Stajich J.E."/>
            <person name="Park D.J."/>
            <person name="Whiston E."/>
            <person name="Hung C.-Y."/>
            <person name="McMahan C."/>
            <person name="White J."/>
            <person name="Sykes S."/>
            <person name="Heiman D."/>
            <person name="Young S."/>
            <person name="Zeng Q."/>
            <person name="Abouelleil A."/>
            <person name="Aftuck L."/>
            <person name="Bessette D."/>
            <person name="Brown A."/>
            <person name="FitzGerald M."/>
            <person name="Lui A."/>
            <person name="Macdonald J.P."/>
            <person name="Priest M."/>
            <person name="Orbach M.J."/>
            <person name="Galgiani J.N."/>
            <person name="Kirkland T.N."/>
            <person name="Cole G.T."/>
            <person name="Birren B.W."/>
            <person name="Henn M.R."/>
            <person name="Taylor J.W."/>
            <person name="Rounsley S.D."/>
        </authorList>
    </citation>
    <scope>NUCLEOTIDE SEQUENCE [LARGE SCALE GENOMIC DNA]</scope>
    <source>
        <strain evidence="2">H538.4</strain>
    </source>
</reference>
<dbReference type="Gene3D" id="3.40.50.150">
    <property type="entry name" value="Vaccinia Virus protein VP39"/>
    <property type="match status" value="1"/>
</dbReference>
<keyword evidence="1" id="KW-0489">Methyltransferase</keyword>
<keyword evidence="1" id="KW-0808">Transferase</keyword>
<dbReference type="OrthoDB" id="2013972at2759"/>
<dbReference type="InterPro" id="IPR029063">
    <property type="entry name" value="SAM-dependent_MTases_sf"/>
</dbReference>
<dbReference type="CDD" id="cd02440">
    <property type="entry name" value="AdoMet_MTases"/>
    <property type="match status" value="1"/>
</dbReference>
<dbReference type="eggNOG" id="ENOG502QWIX">
    <property type="taxonomic scope" value="Eukaryota"/>
</dbReference>
<protein>
    <submittedName>
        <fullName evidence="1">Methyltransferase</fullName>
    </submittedName>
</protein>
<name>A0A0J8RNC9_COCIT</name>
<evidence type="ECO:0000313" key="2">
    <source>
        <dbReference type="Proteomes" id="UP000054563"/>
    </source>
</evidence>
<evidence type="ECO:0000313" key="1">
    <source>
        <dbReference type="EMBL" id="KMU86615.1"/>
    </source>
</evidence>
<dbReference type="GO" id="GO:0032259">
    <property type="term" value="P:methylation"/>
    <property type="evidence" value="ECO:0007669"/>
    <property type="project" value="UniProtKB-KW"/>
</dbReference>
<dbReference type="SUPFAM" id="SSF53335">
    <property type="entry name" value="S-adenosyl-L-methionine-dependent methyltransferases"/>
    <property type="match status" value="1"/>
</dbReference>